<dbReference type="SMART" id="SM00174">
    <property type="entry name" value="RHO"/>
    <property type="match status" value="1"/>
</dbReference>
<keyword evidence="2" id="KW-0342">GTP-binding</keyword>
<evidence type="ECO:0000256" key="3">
    <source>
        <dbReference type="SAM" id="MobiDB-lite"/>
    </source>
</evidence>
<name>A0AAD9RE57_9HYME</name>
<dbReference type="SMART" id="SM00212">
    <property type="entry name" value="UBCc"/>
    <property type="match status" value="1"/>
</dbReference>
<evidence type="ECO:0000256" key="2">
    <source>
        <dbReference type="ARBA" id="ARBA00023134"/>
    </source>
</evidence>
<organism evidence="5 6">
    <name type="scientific">Odynerus spinipes</name>
    <dbReference type="NCBI Taxonomy" id="1348599"/>
    <lineage>
        <taxon>Eukaryota</taxon>
        <taxon>Metazoa</taxon>
        <taxon>Ecdysozoa</taxon>
        <taxon>Arthropoda</taxon>
        <taxon>Hexapoda</taxon>
        <taxon>Insecta</taxon>
        <taxon>Pterygota</taxon>
        <taxon>Neoptera</taxon>
        <taxon>Endopterygota</taxon>
        <taxon>Hymenoptera</taxon>
        <taxon>Apocrita</taxon>
        <taxon>Aculeata</taxon>
        <taxon>Vespoidea</taxon>
        <taxon>Vespidae</taxon>
        <taxon>Eumeninae</taxon>
        <taxon>Odynerus</taxon>
    </lineage>
</organism>
<keyword evidence="6" id="KW-1185">Reference proteome</keyword>
<dbReference type="GO" id="GO:0022412">
    <property type="term" value="P:cellular process involved in reproduction in multicellular organism"/>
    <property type="evidence" value="ECO:0007669"/>
    <property type="project" value="UniProtKB-ARBA"/>
</dbReference>
<reference evidence="5" key="1">
    <citation type="submission" date="2021-08" db="EMBL/GenBank/DDBJ databases">
        <authorList>
            <person name="Misof B."/>
            <person name="Oliver O."/>
            <person name="Podsiadlowski L."/>
            <person name="Donath A."/>
            <person name="Peters R."/>
            <person name="Mayer C."/>
            <person name="Rust J."/>
            <person name="Gunkel S."/>
            <person name="Lesny P."/>
            <person name="Martin S."/>
            <person name="Oeyen J.P."/>
            <person name="Petersen M."/>
            <person name="Panagiotis P."/>
            <person name="Wilbrandt J."/>
            <person name="Tanja T."/>
        </authorList>
    </citation>
    <scope>NUCLEOTIDE SEQUENCE</scope>
    <source>
        <strain evidence="5">GBR_01_08_01A</strain>
        <tissue evidence="5">Thorax + abdomen</tissue>
    </source>
</reference>
<proteinExistence type="predicted"/>
<reference evidence="5" key="2">
    <citation type="journal article" date="2023" name="Commun. Biol.">
        <title>Intrasexual cuticular hydrocarbon dimorphism in a wasp sheds light on hydrocarbon biosynthesis genes in Hymenoptera.</title>
        <authorList>
            <person name="Moris V.C."/>
            <person name="Podsiadlowski L."/>
            <person name="Martin S."/>
            <person name="Oeyen J.P."/>
            <person name="Donath A."/>
            <person name="Petersen M."/>
            <person name="Wilbrandt J."/>
            <person name="Misof B."/>
            <person name="Liedtke D."/>
            <person name="Thamm M."/>
            <person name="Scheiner R."/>
            <person name="Schmitt T."/>
            <person name="Niehuis O."/>
        </authorList>
    </citation>
    <scope>NUCLEOTIDE SEQUENCE</scope>
    <source>
        <strain evidence="5">GBR_01_08_01A</strain>
    </source>
</reference>
<dbReference type="PROSITE" id="PS51419">
    <property type="entry name" value="RAB"/>
    <property type="match status" value="1"/>
</dbReference>
<dbReference type="Gene3D" id="3.40.50.300">
    <property type="entry name" value="P-loop containing nucleotide triphosphate hydrolases"/>
    <property type="match status" value="1"/>
</dbReference>
<dbReference type="Proteomes" id="UP001258017">
    <property type="component" value="Unassembled WGS sequence"/>
</dbReference>
<dbReference type="GO" id="GO:0035099">
    <property type="term" value="P:hemocyte migration"/>
    <property type="evidence" value="ECO:0007669"/>
    <property type="project" value="UniProtKB-ARBA"/>
</dbReference>
<dbReference type="InterPro" id="IPR003578">
    <property type="entry name" value="Small_GTPase_Rho"/>
</dbReference>
<dbReference type="Gene3D" id="3.10.110.10">
    <property type="entry name" value="Ubiquitin Conjugating Enzyme"/>
    <property type="match status" value="1"/>
</dbReference>
<dbReference type="SMART" id="SM00173">
    <property type="entry name" value="RAS"/>
    <property type="match status" value="1"/>
</dbReference>
<feature type="domain" description="UBC core" evidence="4">
    <location>
        <begin position="57"/>
        <end position="205"/>
    </location>
</feature>
<evidence type="ECO:0000256" key="1">
    <source>
        <dbReference type="ARBA" id="ARBA00022741"/>
    </source>
</evidence>
<dbReference type="GO" id="GO:0003006">
    <property type="term" value="P:developmental process involved in reproduction"/>
    <property type="evidence" value="ECO:0007669"/>
    <property type="project" value="UniProtKB-ARBA"/>
</dbReference>
<dbReference type="InterPro" id="IPR027417">
    <property type="entry name" value="P-loop_NTPase"/>
</dbReference>
<dbReference type="SMART" id="SM00175">
    <property type="entry name" value="RAB"/>
    <property type="match status" value="1"/>
</dbReference>
<dbReference type="InterPro" id="IPR005225">
    <property type="entry name" value="Small_GTP-bd"/>
</dbReference>
<dbReference type="GO" id="GO:0005525">
    <property type="term" value="F:GTP binding"/>
    <property type="evidence" value="ECO:0007669"/>
    <property type="project" value="UniProtKB-KW"/>
</dbReference>
<accession>A0AAD9RE57</accession>
<dbReference type="PROSITE" id="PS50127">
    <property type="entry name" value="UBC_2"/>
    <property type="match status" value="1"/>
</dbReference>
<dbReference type="NCBIfam" id="TIGR00231">
    <property type="entry name" value="small_GTP"/>
    <property type="match status" value="1"/>
</dbReference>
<dbReference type="InterPro" id="IPR000608">
    <property type="entry name" value="UBC"/>
</dbReference>
<dbReference type="GO" id="GO:0035006">
    <property type="term" value="P:melanization defense response"/>
    <property type="evidence" value="ECO:0007669"/>
    <property type="project" value="UniProtKB-ARBA"/>
</dbReference>
<evidence type="ECO:0000259" key="4">
    <source>
        <dbReference type="PROSITE" id="PS50127"/>
    </source>
</evidence>
<dbReference type="GO" id="GO:0003924">
    <property type="term" value="F:GTPase activity"/>
    <property type="evidence" value="ECO:0007669"/>
    <property type="project" value="InterPro"/>
</dbReference>
<dbReference type="SUPFAM" id="SSF54495">
    <property type="entry name" value="UBC-like"/>
    <property type="match status" value="1"/>
</dbReference>
<dbReference type="SUPFAM" id="SSF52540">
    <property type="entry name" value="P-loop containing nucleoside triphosphate hydrolases"/>
    <property type="match status" value="1"/>
</dbReference>
<sequence>MSTIKGDSDKDENFKRQGSFRKLLPTNTNGESQLSMSVKMIDRPNISQTNKDYVVFLQEYNILSEYNMLHTQDLKGIYVIPSAQNSLVWFGVQFIRQGIYQGGVFRFTLTLPENFPDGGCPKIVFQTHVFHPLVNPETGELCTTWGFIEWKRNNRVWQLIQYITKVLTKVDTRMTPINQEASTLLQNNFDQFRERAKECVRKSLNQVYNPPAFEDPHYITFSPYIPELHDPVKQQIYESKTEEENRAVGLSWLVVVLTFNGNRTILENKEPQHADNKVRCGRRRSCGDPYTLGLFDTAGQEDYDRLRPLSYPQTDVFLVCFSVVSPSSFENVKEKWVPEITHHCQRTPFLLVGTQIDLRDDVATTEKLAKNKQKPISAEQGEKLAKELKAVKYVECSALTQKGLKNVFDEAILAALEPPEPVKKRRCVLL</sequence>
<dbReference type="CDD" id="cd23814">
    <property type="entry name" value="UEV_AKTIP"/>
    <property type="match status" value="1"/>
</dbReference>
<dbReference type="GO" id="GO:0007264">
    <property type="term" value="P:small GTPase-mediated signal transduction"/>
    <property type="evidence" value="ECO:0007669"/>
    <property type="project" value="InterPro"/>
</dbReference>
<evidence type="ECO:0000313" key="5">
    <source>
        <dbReference type="EMBL" id="KAK2578070.1"/>
    </source>
</evidence>
<dbReference type="Pfam" id="PF00179">
    <property type="entry name" value="UQ_con"/>
    <property type="match status" value="1"/>
</dbReference>
<feature type="compositionally biased region" description="Basic and acidic residues" evidence="3">
    <location>
        <begin position="1"/>
        <end position="15"/>
    </location>
</feature>
<dbReference type="PRINTS" id="PR00449">
    <property type="entry name" value="RASTRNSFRMNG"/>
</dbReference>
<dbReference type="GO" id="GO:0001667">
    <property type="term" value="P:ameboidal-type cell migration"/>
    <property type="evidence" value="ECO:0007669"/>
    <property type="project" value="UniProtKB-ARBA"/>
</dbReference>
<dbReference type="PANTHER" id="PTHR24072">
    <property type="entry name" value="RHO FAMILY GTPASE"/>
    <property type="match status" value="1"/>
</dbReference>
<keyword evidence="1" id="KW-0547">Nucleotide-binding</keyword>
<dbReference type="AlphaFoldDB" id="A0AAD9RE57"/>
<feature type="region of interest" description="Disordered" evidence="3">
    <location>
        <begin position="1"/>
        <end position="28"/>
    </location>
</feature>
<dbReference type="InterPro" id="IPR016135">
    <property type="entry name" value="UBQ-conjugating_enzyme/RWD"/>
</dbReference>
<dbReference type="FunFam" id="3.40.50.300:FF:003285">
    <property type="entry name" value="Uncharacterized protein"/>
    <property type="match status" value="1"/>
</dbReference>
<dbReference type="EMBL" id="JAIFRP010000668">
    <property type="protein sequence ID" value="KAK2578070.1"/>
    <property type="molecule type" value="Genomic_DNA"/>
</dbReference>
<dbReference type="PROSITE" id="PS51421">
    <property type="entry name" value="RAS"/>
    <property type="match status" value="1"/>
</dbReference>
<dbReference type="InterPro" id="IPR001806">
    <property type="entry name" value="Small_GTPase"/>
</dbReference>
<dbReference type="PROSITE" id="PS51420">
    <property type="entry name" value="RHO"/>
    <property type="match status" value="1"/>
</dbReference>
<dbReference type="Pfam" id="PF00071">
    <property type="entry name" value="Ras"/>
    <property type="match status" value="1"/>
</dbReference>
<gene>
    <name evidence="5" type="ORF">KPH14_002071</name>
</gene>
<evidence type="ECO:0000313" key="6">
    <source>
        <dbReference type="Proteomes" id="UP001258017"/>
    </source>
</evidence>
<comment type="caution">
    <text evidence="5">The sequence shown here is derived from an EMBL/GenBank/DDBJ whole genome shotgun (WGS) entry which is preliminary data.</text>
</comment>
<protein>
    <recommendedName>
        <fullName evidence="4">UBC core domain-containing protein</fullName>
    </recommendedName>
</protein>